<dbReference type="InterPro" id="IPR050546">
    <property type="entry name" value="Glycosyl_Hydrlase_16"/>
</dbReference>
<evidence type="ECO:0000259" key="3">
    <source>
        <dbReference type="PROSITE" id="PS51762"/>
    </source>
</evidence>
<dbReference type="GO" id="GO:0005975">
    <property type="term" value="P:carbohydrate metabolic process"/>
    <property type="evidence" value="ECO:0007669"/>
    <property type="project" value="InterPro"/>
</dbReference>
<dbReference type="PANTHER" id="PTHR10963:SF55">
    <property type="entry name" value="GLYCOSIDE HYDROLASE FAMILY 16 PROTEIN"/>
    <property type="match status" value="1"/>
</dbReference>
<dbReference type="EMBL" id="QGDO01000009">
    <property type="protein sequence ID" value="PWJ36159.1"/>
    <property type="molecule type" value="Genomic_DNA"/>
</dbReference>
<protein>
    <submittedName>
        <fullName evidence="4">Glycosyl hydrolase family 16</fullName>
    </submittedName>
</protein>
<name>A0A315ZNV5_SEDFL</name>
<keyword evidence="5" id="KW-1185">Reference proteome</keyword>
<dbReference type="RefSeq" id="WP_109622627.1">
    <property type="nucleotide sequence ID" value="NZ_QGDO01000009.1"/>
</dbReference>
<dbReference type="AlphaFoldDB" id="A0A315ZNV5"/>
<dbReference type="OrthoDB" id="9776255at2"/>
<keyword evidence="4" id="KW-0378">Hydrolase</keyword>
<dbReference type="GO" id="GO:0004553">
    <property type="term" value="F:hydrolase activity, hydrolyzing O-glycosyl compounds"/>
    <property type="evidence" value="ECO:0007669"/>
    <property type="project" value="InterPro"/>
</dbReference>
<gene>
    <name evidence="4" type="ORF">BC781_109178</name>
</gene>
<proteinExistence type="inferred from homology"/>
<dbReference type="PROSITE" id="PS51762">
    <property type="entry name" value="GH16_2"/>
    <property type="match status" value="1"/>
</dbReference>
<keyword evidence="2" id="KW-0732">Signal</keyword>
<organism evidence="4 5">
    <name type="scientific">Sediminitomix flava</name>
    <dbReference type="NCBI Taxonomy" id="379075"/>
    <lineage>
        <taxon>Bacteria</taxon>
        <taxon>Pseudomonadati</taxon>
        <taxon>Bacteroidota</taxon>
        <taxon>Cytophagia</taxon>
        <taxon>Cytophagales</taxon>
        <taxon>Flammeovirgaceae</taxon>
        <taxon>Sediminitomix</taxon>
    </lineage>
</organism>
<dbReference type="PANTHER" id="PTHR10963">
    <property type="entry name" value="GLYCOSYL HYDROLASE-RELATED"/>
    <property type="match status" value="1"/>
</dbReference>
<dbReference type="Gene3D" id="2.60.120.200">
    <property type="match status" value="1"/>
</dbReference>
<evidence type="ECO:0000256" key="1">
    <source>
        <dbReference type="ARBA" id="ARBA00006865"/>
    </source>
</evidence>
<feature type="domain" description="GH16" evidence="3">
    <location>
        <begin position="16"/>
        <end position="271"/>
    </location>
</feature>
<feature type="chain" id="PRO_5016285116" evidence="2">
    <location>
        <begin position="22"/>
        <end position="273"/>
    </location>
</feature>
<evidence type="ECO:0000313" key="4">
    <source>
        <dbReference type="EMBL" id="PWJ36159.1"/>
    </source>
</evidence>
<dbReference type="Pfam" id="PF00722">
    <property type="entry name" value="Glyco_hydro_16"/>
    <property type="match status" value="1"/>
</dbReference>
<feature type="signal peptide" evidence="2">
    <location>
        <begin position="1"/>
        <end position="21"/>
    </location>
</feature>
<reference evidence="4 5" key="1">
    <citation type="submission" date="2018-03" db="EMBL/GenBank/DDBJ databases">
        <title>Genomic Encyclopedia of Archaeal and Bacterial Type Strains, Phase II (KMG-II): from individual species to whole genera.</title>
        <authorList>
            <person name="Goeker M."/>
        </authorList>
    </citation>
    <scope>NUCLEOTIDE SEQUENCE [LARGE SCALE GENOMIC DNA]</scope>
    <source>
        <strain evidence="4 5">DSM 28229</strain>
    </source>
</reference>
<evidence type="ECO:0000313" key="5">
    <source>
        <dbReference type="Proteomes" id="UP000245535"/>
    </source>
</evidence>
<sequence>MNWRSLSVAVLCFSFFGQAKAQVPTKIQEGKYELVWSDEFDYVGLPDSTKWGYDLGGHGWGNNELEYYTDRAKNARVEAGKLIIEAHKEDYENRNYTSTRLITKGKGDWKYGRFEFRVRLPEGRGTWPAIWMLPTDWEYGGWPASGEIDILEHVGYASDEVHGTVHTEAYNHGEGTQKGGSLFMADNATGFHEYVIEWDEEKIVWFIDGRKYFQFKNEHKTYKEWPFDKRFHLLLNIAIGGGWGGKKGVDDSIFPLRMEVDYVRVYAKASELQ</sequence>
<comment type="caution">
    <text evidence="4">The sequence shown here is derived from an EMBL/GenBank/DDBJ whole genome shotgun (WGS) entry which is preliminary data.</text>
</comment>
<dbReference type="SUPFAM" id="SSF49899">
    <property type="entry name" value="Concanavalin A-like lectins/glucanases"/>
    <property type="match status" value="1"/>
</dbReference>
<dbReference type="CDD" id="cd08023">
    <property type="entry name" value="GH16_laminarinase_like"/>
    <property type="match status" value="1"/>
</dbReference>
<dbReference type="Proteomes" id="UP000245535">
    <property type="component" value="Unassembled WGS sequence"/>
</dbReference>
<dbReference type="InterPro" id="IPR000757">
    <property type="entry name" value="Beta-glucanase-like"/>
</dbReference>
<dbReference type="InterPro" id="IPR013320">
    <property type="entry name" value="ConA-like_dom_sf"/>
</dbReference>
<evidence type="ECO:0000256" key="2">
    <source>
        <dbReference type="SAM" id="SignalP"/>
    </source>
</evidence>
<comment type="similarity">
    <text evidence="1">Belongs to the glycosyl hydrolase 16 family.</text>
</comment>
<accession>A0A315ZNV5</accession>